<keyword evidence="7" id="KW-0496">Mitochondrion</keyword>
<proteinExistence type="inferred from homology"/>
<evidence type="ECO:0000256" key="11">
    <source>
        <dbReference type="SAM" id="Phobius"/>
    </source>
</evidence>
<keyword evidence="4 9" id="KW-0812">Transmembrane</keyword>
<evidence type="ECO:0000313" key="13">
    <source>
        <dbReference type="Proteomes" id="UP000019335"/>
    </source>
</evidence>
<accession>W7TE46</accession>
<dbReference type="InterPro" id="IPR018108">
    <property type="entry name" value="MCP_transmembrane"/>
</dbReference>
<reference evidence="12 13" key="1">
    <citation type="journal article" date="2014" name="Mol. Plant">
        <title>Chromosome Scale Genome Assembly and Transcriptome Profiling of Nannochloropsis gaditana in Nitrogen Depletion.</title>
        <authorList>
            <person name="Corteggiani Carpinelli E."/>
            <person name="Telatin A."/>
            <person name="Vitulo N."/>
            <person name="Forcato C."/>
            <person name="D'Angelo M."/>
            <person name="Schiavon R."/>
            <person name="Vezzi A."/>
            <person name="Giacometti G.M."/>
            <person name="Morosinotto T."/>
            <person name="Valle G."/>
        </authorList>
    </citation>
    <scope>NUCLEOTIDE SEQUENCE [LARGE SCALE GENOMIC DNA]</scope>
    <source>
        <strain evidence="12 13">B-31</strain>
    </source>
</reference>
<protein>
    <submittedName>
        <fullName evidence="12">Mitochondrial carrier domain protein</fullName>
    </submittedName>
</protein>
<comment type="subcellular location">
    <subcellularLocation>
        <location evidence="1">Mitochondrion membrane</location>
        <topology evidence="1">Multi-pass membrane protein</topology>
    </subcellularLocation>
</comment>
<evidence type="ECO:0000256" key="4">
    <source>
        <dbReference type="ARBA" id="ARBA00022692"/>
    </source>
</evidence>
<dbReference type="InterPro" id="IPR050567">
    <property type="entry name" value="Mitochondrial_Carrier"/>
</dbReference>
<dbReference type="PANTHER" id="PTHR45624:SF58">
    <property type="entry name" value="CARRIER PROTEIN, PUTATIVE-RELATED"/>
    <property type="match status" value="1"/>
</dbReference>
<dbReference type="GO" id="GO:0031966">
    <property type="term" value="C:mitochondrial membrane"/>
    <property type="evidence" value="ECO:0007669"/>
    <property type="project" value="UniProtKB-SubCell"/>
</dbReference>
<evidence type="ECO:0000256" key="8">
    <source>
        <dbReference type="ARBA" id="ARBA00023136"/>
    </source>
</evidence>
<dbReference type="PANTHER" id="PTHR45624">
    <property type="entry name" value="MITOCHONDRIAL BASIC AMINO ACIDS TRANSPORTER-RELATED"/>
    <property type="match status" value="1"/>
</dbReference>
<dbReference type="AlphaFoldDB" id="W7TE46"/>
<comment type="caution">
    <text evidence="12">The sequence shown here is derived from an EMBL/GenBank/DDBJ whole genome shotgun (WGS) entry which is preliminary data.</text>
</comment>
<evidence type="ECO:0000256" key="1">
    <source>
        <dbReference type="ARBA" id="ARBA00004225"/>
    </source>
</evidence>
<name>W7TE46_9STRA</name>
<keyword evidence="8 9" id="KW-0472">Membrane</keyword>
<dbReference type="GO" id="GO:0000064">
    <property type="term" value="F:L-ornithine transmembrane transporter activity"/>
    <property type="evidence" value="ECO:0007669"/>
    <property type="project" value="TreeGrafter"/>
</dbReference>
<sequence length="264" mass="29094">MTHNEKRQHWLKEGAIGLGTGVLYGVTSVAVGHPFDTIKTKMQAQEGFIKGPGMVRSFSTVLKTQGLPGLYKGALPPLLGSGVYRSTQFAVFEALYTKWDNEVGREEIPHTQGVQVRVVGAAVAAATARSLLECPIEFAKVARQTGQDWKLGQVYRGFGLQLGRTGGVMTTYFVTVDAIRRHHPSVFETKIGQFLASAGAATFGFWVVWPLEVLKNQVTGPLRLFSSPLSSWQSLFLVLFSSFSPVHFYRIFLRCTRSSVLFFG</sequence>
<keyword evidence="3 10" id="KW-0813">Transport</keyword>
<gene>
    <name evidence="12" type="ORF">Naga_100239g4</name>
</gene>
<comment type="similarity">
    <text evidence="2 10">Belongs to the mitochondrial carrier (TC 2.A.29) family.</text>
</comment>
<dbReference type="Proteomes" id="UP000019335">
    <property type="component" value="Chromosome 13"/>
</dbReference>
<feature type="repeat" description="Solcar" evidence="9">
    <location>
        <begin position="12"/>
        <end position="98"/>
    </location>
</feature>
<evidence type="ECO:0000256" key="3">
    <source>
        <dbReference type="ARBA" id="ARBA00022448"/>
    </source>
</evidence>
<evidence type="ECO:0000313" key="12">
    <source>
        <dbReference type="EMBL" id="EWM24477.1"/>
    </source>
</evidence>
<dbReference type="GO" id="GO:1990575">
    <property type="term" value="P:mitochondrial L-ornithine transmembrane transport"/>
    <property type="evidence" value="ECO:0007669"/>
    <property type="project" value="TreeGrafter"/>
</dbReference>
<evidence type="ECO:0000256" key="7">
    <source>
        <dbReference type="ARBA" id="ARBA00023128"/>
    </source>
</evidence>
<keyword evidence="13" id="KW-1185">Reference proteome</keyword>
<dbReference type="Pfam" id="PF00153">
    <property type="entry name" value="Mito_carr"/>
    <property type="match status" value="1"/>
</dbReference>
<organism evidence="12 13">
    <name type="scientific">Nannochloropsis gaditana</name>
    <dbReference type="NCBI Taxonomy" id="72520"/>
    <lineage>
        <taxon>Eukaryota</taxon>
        <taxon>Sar</taxon>
        <taxon>Stramenopiles</taxon>
        <taxon>Ochrophyta</taxon>
        <taxon>Eustigmatophyceae</taxon>
        <taxon>Eustigmatales</taxon>
        <taxon>Monodopsidaceae</taxon>
        <taxon>Nannochloropsis</taxon>
    </lineage>
</organism>
<feature type="transmembrane region" description="Helical" evidence="11">
    <location>
        <begin position="229"/>
        <end position="249"/>
    </location>
</feature>
<dbReference type="OrthoDB" id="193856at2759"/>
<dbReference type="SUPFAM" id="SSF103506">
    <property type="entry name" value="Mitochondrial carrier"/>
    <property type="match status" value="1"/>
</dbReference>
<evidence type="ECO:0000256" key="5">
    <source>
        <dbReference type="ARBA" id="ARBA00022737"/>
    </source>
</evidence>
<evidence type="ECO:0000256" key="9">
    <source>
        <dbReference type="PROSITE-ProRule" id="PRU00282"/>
    </source>
</evidence>
<keyword evidence="6 11" id="KW-1133">Transmembrane helix</keyword>
<evidence type="ECO:0000256" key="2">
    <source>
        <dbReference type="ARBA" id="ARBA00006375"/>
    </source>
</evidence>
<evidence type="ECO:0000256" key="6">
    <source>
        <dbReference type="ARBA" id="ARBA00022989"/>
    </source>
</evidence>
<dbReference type="Gene3D" id="1.50.40.10">
    <property type="entry name" value="Mitochondrial carrier domain"/>
    <property type="match status" value="1"/>
</dbReference>
<dbReference type="EMBL" id="AZIL01001227">
    <property type="protein sequence ID" value="EWM24477.1"/>
    <property type="molecule type" value="Genomic_DNA"/>
</dbReference>
<keyword evidence="5" id="KW-0677">Repeat</keyword>
<feature type="transmembrane region" description="Helical" evidence="11">
    <location>
        <begin position="191"/>
        <end position="209"/>
    </location>
</feature>
<evidence type="ECO:0000256" key="10">
    <source>
        <dbReference type="RuleBase" id="RU000488"/>
    </source>
</evidence>
<dbReference type="PROSITE" id="PS50920">
    <property type="entry name" value="SOLCAR"/>
    <property type="match status" value="1"/>
</dbReference>
<dbReference type="InterPro" id="IPR023395">
    <property type="entry name" value="MCP_dom_sf"/>
</dbReference>